<keyword evidence="1" id="KW-0812">Transmembrane</keyword>
<keyword evidence="4" id="KW-1185">Reference proteome</keyword>
<keyword evidence="2" id="KW-0732">Signal</keyword>
<feature type="signal peptide" evidence="2">
    <location>
        <begin position="1"/>
        <end position="21"/>
    </location>
</feature>
<keyword evidence="1" id="KW-1133">Transmembrane helix</keyword>
<evidence type="ECO:0000313" key="3">
    <source>
        <dbReference type="EMBL" id="KAK0635698.1"/>
    </source>
</evidence>
<evidence type="ECO:0000313" key="4">
    <source>
        <dbReference type="Proteomes" id="UP001174934"/>
    </source>
</evidence>
<dbReference type="Proteomes" id="UP001174934">
    <property type="component" value="Unassembled WGS sequence"/>
</dbReference>
<protein>
    <recommendedName>
        <fullName evidence="5">Secreted protein</fullName>
    </recommendedName>
</protein>
<proteinExistence type="predicted"/>
<evidence type="ECO:0000256" key="1">
    <source>
        <dbReference type="SAM" id="Phobius"/>
    </source>
</evidence>
<sequence length="74" mass="8326">MMWCGAKGKVVLVYLFPLVYCATVGVTECLVPLWGRKGKIQKKKRSLSGRRCKTFVLGPTKAREDATGPPWKER</sequence>
<keyword evidence="1" id="KW-0472">Membrane</keyword>
<evidence type="ECO:0000256" key="2">
    <source>
        <dbReference type="SAM" id="SignalP"/>
    </source>
</evidence>
<organism evidence="3 4">
    <name type="scientific">Bombardia bombarda</name>
    <dbReference type="NCBI Taxonomy" id="252184"/>
    <lineage>
        <taxon>Eukaryota</taxon>
        <taxon>Fungi</taxon>
        <taxon>Dikarya</taxon>
        <taxon>Ascomycota</taxon>
        <taxon>Pezizomycotina</taxon>
        <taxon>Sordariomycetes</taxon>
        <taxon>Sordariomycetidae</taxon>
        <taxon>Sordariales</taxon>
        <taxon>Lasiosphaeriaceae</taxon>
        <taxon>Bombardia</taxon>
    </lineage>
</organism>
<accession>A0AA39XKI0</accession>
<reference evidence="3" key="1">
    <citation type="submission" date="2023-06" db="EMBL/GenBank/DDBJ databases">
        <title>Genome-scale phylogeny and comparative genomics of the fungal order Sordariales.</title>
        <authorList>
            <consortium name="Lawrence Berkeley National Laboratory"/>
            <person name="Hensen N."/>
            <person name="Bonometti L."/>
            <person name="Westerberg I."/>
            <person name="Brannstrom I.O."/>
            <person name="Guillou S."/>
            <person name="Cros-Aarteil S."/>
            <person name="Calhoun S."/>
            <person name="Haridas S."/>
            <person name="Kuo A."/>
            <person name="Mondo S."/>
            <person name="Pangilinan J."/>
            <person name="Riley R."/>
            <person name="LaButti K."/>
            <person name="Andreopoulos B."/>
            <person name="Lipzen A."/>
            <person name="Chen C."/>
            <person name="Yanf M."/>
            <person name="Daum C."/>
            <person name="Ng V."/>
            <person name="Clum A."/>
            <person name="Steindorff A."/>
            <person name="Ohm R."/>
            <person name="Martin F."/>
            <person name="Silar P."/>
            <person name="Natvig D."/>
            <person name="Lalanne C."/>
            <person name="Gautier V."/>
            <person name="Ament-velasquez S.L."/>
            <person name="Kruys A."/>
            <person name="Hutchinson M.I."/>
            <person name="Powell A.J."/>
            <person name="Barry K."/>
            <person name="Miller A.N."/>
            <person name="Grigoriev I.V."/>
            <person name="Debuchy R."/>
            <person name="Gladieux P."/>
            <person name="Thoren M.H."/>
            <person name="Johannesson H."/>
        </authorList>
    </citation>
    <scope>NUCLEOTIDE SEQUENCE</scope>
    <source>
        <strain evidence="3">SMH3391-2</strain>
    </source>
</reference>
<dbReference type="AlphaFoldDB" id="A0AA39XKI0"/>
<evidence type="ECO:0008006" key="5">
    <source>
        <dbReference type="Google" id="ProtNLM"/>
    </source>
</evidence>
<gene>
    <name evidence="3" type="ORF">B0T17DRAFT_53140</name>
</gene>
<comment type="caution">
    <text evidence="3">The sequence shown here is derived from an EMBL/GenBank/DDBJ whole genome shotgun (WGS) entry which is preliminary data.</text>
</comment>
<feature type="transmembrane region" description="Helical" evidence="1">
    <location>
        <begin position="12"/>
        <end position="35"/>
    </location>
</feature>
<feature type="chain" id="PRO_5041316340" description="Secreted protein" evidence="2">
    <location>
        <begin position="22"/>
        <end position="74"/>
    </location>
</feature>
<dbReference type="EMBL" id="JAULSR010000001">
    <property type="protein sequence ID" value="KAK0635698.1"/>
    <property type="molecule type" value="Genomic_DNA"/>
</dbReference>
<name>A0AA39XKI0_9PEZI</name>